<feature type="domain" description="Xylanolytic transcriptional activator regulatory" evidence="2">
    <location>
        <begin position="89"/>
        <end position="226"/>
    </location>
</feature>
<dbReference type="Pfam" id="PF04082">
    <property type="entry name" value="Fungal_trans"/>
    <property type="match status" value="1"/>
</dbReference>
<dbReference type="PANTHER" id="PTHR47431">
    <property type="entry name" value="ZN(II)2CYS6 TRANSCRIPTION FACTOR (EUROFUNG)-RELATED"/>
    <property type="match status" value="1"/>
</dbReference>
<comment type="caution">
    <text evidence="3">The sequence shown here is derived from an EMBL/GenBank/DDBJ whole genome shotgun (WGS) entry which is preliminary data.</text>
</comment>
<dbReference type="InterPro" id="IPR007219">
    <property type="entry name" value="XnlR_reg_dom"/>
</dbReference>
<accession>A0A8H7Q4H3</accession>
<evidence type="ECO:0000313" key="3">
    <source>
        <dbReference type="EMBL" id="KAG2185718.1"/>
    </source>
</evidence>
<dbReference type="AlphaFoldDB" id="A0A8H7Q4H3"/>
<dbReference type="GO" id="GO:0006351">
    <property type="term" value="P:DNA-templated transcription"/>
    <property type="evidence" value="ECO:0007669"/>
    <property type="project" value="InterPro"/>
</dbReference>
<evidence type="ECO:0000313" key="4">
    <source>
        <dbReference type="Proteomes" id="UP000654370"/>
    </source>
</evidence>
<dbReference type="PANTHER" id="PTHR47431:SF1">
    <property type="entry name" value="ZN(II)2CYS6 TRANSCRIPTION FACTOR (EUROFUNG)"/>
    <property type="match status" value="1"/>
</dbReference>
<evidence type="ECO:0000259" key="2">
    <source>
        <dbReference type="Pfam" id="PF04082"/>
    </source>
</evidence>
<organism evidence="3 4">
    <name type="scientific">Mortierella isabellina</name>
    <name type="common">Filamentous fungus</name>
    <name type="synonym">Umbelopsis isabellina</name>
    <dbReference type="NCBI Taxonomy" id="91625"/>
    <lineage>
        <taxon>Eukaryota</taxon>
        <taxon>Fungi</taxon>
        <taxon>Fungi incertae sedis</taxon>
        <taxon>Mucoromycota</taxon>
        <taxon>Mucoromycotina</taxon>
        <taxon>Umbelopsidomycetes</taxon>
        <taxon>Umbelopsidales</taxon>
        <taxon>Umbelopsidaceae</taxon>
        <taxon>Umbelopsis</taxon>
    </lineage>
</organism>
<keyword evidence="1" id="KW-0539">Nucleus</keyword>
<gene>
    <name evidence="3" type="ORF">INT43_002153</name>
</gene>
<dbReference type="CDD" id="cd12148">
    <property type="entry name" value="fungal_TF_MHR"/>
    <property type="match status" value="1"/>
</dbReference>
<name>A0A8H7Q4H3_MORIS</name>
<dbReference type="GO" id="GO:0008270">
    <property type="term" value="F:zinc ion binding"/>
    <property type="evidence" value="ECO:0007669"/>
    <property type="project" value="InterPro"/>
</dbReference>
<sequence>MPTCSRCIATSAECAYVESRRGYRGPKRKHVGQSPHGDAVTSASPNFTFNLLQTLQAPSPTSPLSFTDDTISIDRDSNNEDDSADLFDLYYHFFHAAHPIVIPRRIFLQNYGVLPKHLRQAMKVIGYQFLKMGQQSHLTQAKEILCMPIPDDVFKVQSLLILAIASFARFEREEGGDLLKRAVDVAQKIGLNSANFGEREQPLFRESYRRTWWELYTIVGIVSLIMPFGLKLDIAWSLPLPCHCEEYNNGQTSLTKTPQEMLDRFLAEGSFSWSSFAYKVEAVRILVNIIDLSNDLFVSQSQVDAAATSIASFWMSLPVNKREVICRSGKTDEVLFCAHMLISLGSICLHLPRSGMPGIRHFKTICATNRAGIVAENAASHKSAAIKAASKLARLMSTGDATKSHTPCFSCAIAFATAVQLPAYLEEDELSEMQLYKEQIQLAVSMLQEISEIWPIASVVRTQIAQYAREVMGSSLPALNRSLRLESAPTVTDAILGNQEWLHNLLQGADSGMEALIFQSESELLT</sequence>
<evidence type="ECO:0000256" key="1">
    <source>
        <dbReference type="ARBA" id="ARBA00023242"/>
    </source>
</evidence>
<dbReference type="Proteomes" id="UP000654370">
    <property type="component" value="Unassembled WGS sequence"/>
</dbReference>
<dbReference type="OrthoDB" id="10067394at2759"/>
<protein>
    <recommendedName>
        <fullName evidence="2">Xylanolytic transcriptional activator regulatory domain-containing protein</fullName>
    </recommendedName>
</protein>
<dbReference type="GO" id="GO:0003677">
    <property type="term" value="F:DNA binding"/>
    <property type="evidence" value="ECO:0007669"/>
    <property type="project" value="InterPro"/>
</dbReference>
<reference evidence="3" key="1">
    <citation type="submission" date="2020-12" db="EMBL/GenBank/DDBJ databases">
        <title>Metabolic potential, ecology and presence of endohyphal bacteria is reflected in genomic diversity of Mucoromycotina.</title>
        <authorList>
            <person name="Muszewska A."/>
            <person name="Okrasinska A."/>
            <person name="Steczkiewicz K."/>
            <person name="Drgas O."/>
            <person name="Orlowska M."/>
            <person name="Perlinska-Lenart U."/>
            <person name="Aleksandrzak-Piekarczyk T."/>
            <person name="Szatraj K."/>
            <person name="Zielenkiewicz U."/>
            <person name="Pilsyk S."/>
            <person name="Malc E."/>
            <person name="Mieczkowski P."/>
            <person name="Kruszewska J.S."/>
            <person name="Biernat P."/>
            <person name="Pawlowska J."/>
        </authorList>
    </citation>
    <scope>NUCLEOTIDE SEQUENCE</scope>
    <source>
        <strain evidence="3">WA0000067209</strain>
    </source>
</reference>
<keyword evidence="4" id="KW-1185">Reference proteome</keyword>
<proteinExistence type="predicted"/>
<dbReference type="EMBL" id="JAEPQZ010000001">
    <property type="protein sequence ID" value="KAG2185718.1"/>
    <property type="molecule type" value="Genomic_DNA"/>
</dbReference>